<evidence type="ECO:0000256" key="8">
    <source>
        <dbReference type="SAM" id="Phobius"/>
    </source>
</evidence>
<dbReference type="EMBL" id="BAAANT010000003">
    <property type="protein sequence ID" value="GAA2132894.1"/>
    <property type="molecule type" value="Genomic_DNA"/>
</dbReference>
<dbReference type="SMART" id="SM00382">
    <property type="entry name" value="AAA"/>
    <property type="match status" value="1"/>
</dbReference>
<dbReference type="GO" id="GO:0005524">
    <property type="term" value="F:ATP binding"/>
    <property type="evidence" value="ECO:0007669"/>
    <property type="project" value="UniProtKB-KW"/>
</dbReference>
<comment type="caution">
    <text evidence="10">The sequence shown here is derived from an EMBL/GenBank/DDBJ whole genome shotgun (WGS) entry which is preliminary data.</text>
</comment>
<feature type="transmembrane region" description="Helical" evidence="8">
    <location>
        <begin position="198"/>
        <end position="219"/>
    </location>
</feature>
<keyword evidence="3" id="KW-0547">Nucleotide-binding</keyword>
<evidence type="ECO:0000256" key="3">
    <source>
        <dbReference type="ARBA" id="ARBA00022741"/>
    </source>
</evidence>
<evidence type="ECO:0000259" key="9">
    <source>
        <dbReference type="PROSITE" id="PS50893"/>
    </source>
</evidence>
<feature type="region of interest" description="Disordered" evidence="7">
    <location>
        <begin position="1"/>
        <end position="43"/>
    </location>
</feature>
<dbReference type="PROSITE" id="PS00211">
    <property type="entry name" value="ABC_TRANSPORTER_1"/>
    <property type="match status" value="1"/>
</dbReference>
<dbReference type="Gene3D" id="1.20.1560.10">
    <property type="entry name" value="ABC transporter type 1, transmembrane domain"/>
    <property type="match status" value="1"/>
</dbReference>
<dbReference type="InterPro" id="IPR039421">
    <property type="entry name" value="Type_1_exporter"/>
</dbReference>
<accession>A0ABN2YV21</accession>
<proteinExistence type="predicted"/>
<protein>
    <submittedName>
        <fullName evidence="10">ABC transporter ATP-binding protein</fullName>
    </submittedName>
</protein>
<evidence type="ECO:0000256" key="1">
    <source>
        <dbReference type="ARBA" id="ARBA00004651"/>
    </source>
</evidence>
<dbReference type="InterPro" id="IPR003593">
    <property type="entry name" value="AAA+_ATPase"/>
</dbReference>
<evidence type="ECO:0000256" key="7">
    <source>
        <dbReference type="SAM" id="MobiDB-lite"/>
    </source>
</evidence>
<evidence type="ECO:0000256" key="4">
    <source>
        <dbReference type="ARBA" id="ARBA00022840"/>
    </source>
</evidence>
<dbReference type="RefSeq" id="WP_344460804.1">
    <property type="nucleotide sequence ID" value="NZ_BAAANT010000003.1"/>
</dbReference>
<dbReference type="SUPFAM" id="SSF90123">
    <property type="entry name" value="ABC transporter transmembrane region"/>
    <property type="match status" value="1"/>
</dbReference>
<dbReference type="Pfam" id="PF00005">
    <property type="entry name" value="ABC_tran"/>
    <property type="match status" value="1"/>
</dbReference>
<keyword evidence="6 8" id="KW-0472">Membrane</keyword>
<evidence type="ECO:0000256" key="2">
    <source>
        <dbReference type="ARBA" id="ARBA00022692"/>
    </source>
</evidence>
<evidence type="ECO:0000313" key="10">
    <source>
        <dbReference type="EMBL" id="GAA2132894.1"/>
    </source>
</evidence>
<sequence>MSEQNVKQQTRQDRHQDQEQDQDQDRPTEEELRFAGASDHRKAAGRSMSALAMLRRLPQLIRRALALAWRVDRGSTALLLACQAVSGVLGALALYATTGTIAALITAGPVVGRLHQAAPSLLLLTGSSGVRALLGAVIAGLSERLSPRIGREAEMELLTVATAAELAAYDNPGYNDRWDAADRGADTAKELLGDAQNILAAAVSLAAAAGVLTALHPLLLPFLLLASLPQGVAAVRSARIHYLAMLDTTEDRRVLGMLRWYLVDKNTADQVRSDTVAEHLLDKYRQAGARIDRTTDRASWQSARVTLLGSTAAGFATALVWTVLLVLLAKGLVGVASAGTAVFALRTAANGLQGMVSHGARLYRVGLYLDDWAAFLDEAGGHRIERGRTLPEPPEVVEVRDVTYTYQDADAPALDRVSLTVRRGEIVALIGENGSGKSTLLKLVSALYLPTRGTVSWDGLPTGELDAHAAWRYTARVPQEFARWPLTARENVHLGQPSADGDTAVLAATALCGADEVVAGLRSGLDTLLARQWWGGQELSAGQWQRFAVARSFFRSTRNPGLLILDEPTSALDPRAEHRIFKNLRALARDRAVLLVTHNLSNVVVADRIVVMAGGRIVQQGSWAELSVRPGLFRELLDLQRDRGVPGPRTATAS</sequence>
<dbReference type="PANTHER" id="PTHR43394:SF1">
    <property type="entry name" value="ATP-BINDING CASSETTE SUB-FAMILY B MEMBER 10, MITOCHONDRIAL"/>
    <property type="match status" value="1"/>
</dbReference>
<gene>
    <name evidence="10" type="ORF">GCM10009760_08410</name>
</gene>
<reference evidence="10 11" key="1">
    <citation type="journal article" date="2019" name="Int. J. Syst. Evol. Microbiol.">
        <title>The Global Catalogue of Microorganisms (GCM) 10K type strain sequencing project: providing services to taxonomists for standard genome sequencing and annotation.</title>
        <authorList>
            <consortium name="The Broad Institute Genomics Platform"/>
            <consortium name="The Broad Institute Genome Sequencing Center for Infectious Disease"/>
            <person name="Wu L."/>
            <person name="Ma J."/>
        </authorList>
    </citation>
    <scope>NUCLEOTIDE SEQUENCE [LARGE SCALE GENOMIC DNA]</scope>
    <source>
        <strain evidence="10 11">JCM 14560</strain>
    </source>
</reference>
<keyword evidence="4 10" id="KW-0067">ATP-binding</keyword>
<dbReference type="PANTHER" id="PTHR43394">
    <property type="entry name" value="ATP-DEPENDENT PERMEASE MDL1, MITOCHONDRIAL"/>
    <property type="match status" value="1"/>
</dbReference>
<evidence type="ECO:0000256" key="6">
    <source>
        <dbReference type="ARBA" id="ARBA00023136"/>
    </source>
</evidence>
<keyword evidence="11" id="KW-1185">Reference proteome</keyword>
<dbReference type="PROSITE" id="PS50893">
    <property type="entry name" value="ABC_TRANSPORTER_2"/>
    <property type="match status" value="1"/>
</dbReference>
<feature type="transmembrane region" description="Helical" evidence="8">
    <location>
        <begin position="77"/>
        <end position="105"/>
    </location>
</feature>
<organism evidence="10 11">
    <name type="scientific">Kitasatospora kazusensis</name>
    <dbReference type="NCBI Taxonomy" id="407974"/>
    <lineage>
        <taxon>Bacteria</taxon>
        <taxon>Bacillati</taxon>
        <taxon>Actinomycetota</taxon>
        <taxon>Actinomycetes</taxon>
        <taxon>Kitasatosporales</taxon>
        <taxon>Streptomycetaceae</taxon>
        <taxon>Kitasatospora</taxon>
    </lineage>
</organism>
<name>A0ABN2YV21_9ACTN</name>
<dbReference type="InterPro" id="IPR017871">
    <property type="entry name" value="ABC_transporter-like_CS"/>
</dbReference>
<feature type="transmembrane region" description="Helical" evidence="8">
    <location>
        <begin position="117"/>
        <end position="141"/>
    </location>
</feature>
<dbReference type="Proteomes" id="UP001422759">
    <property type="component" value="Unassembled WGS sequence"/>
</dbReference>
<dbReference type="Gene3D" id="3.40.50.300">
    <property type="entry name" value="P-loop containing nucleotide triphosphate hydrolases"/>
    <property type="match status" value="1"/>
</dbReference>
<feature type="compositionally biased region" description="Basic and acidic residues" evidence="7">
    <location>
        <begin position="10"/>
        <end position="42"/>
    </location>
</feature>
<keyword evidence="2 8" id="KW-0812">Transmembrane</keyword>
<dbReference type="InterPro" id="IPR027417">
    <property type="entry name" value="P-loop_NTPase"/>
</dbReference>
<dbReference type="InterPro" id="IPR036640">
    <property type="entry name" value="ABC1_TM_sf"/>
</dbReference>
<feature type="domain" description="ABC transporter" evidence="9">
    <location>
        <begin position="397"/>
        <end position="639"/>
    </location>
</feature>
<keyword evidence="5 8" id="KW-1133">Transmembrane helix</keyword>
<evidence type="ECO:0000256" key="5">
    <source>
        <dbReference type="ARBA" id="ARBA00022989"/>
    </source>
</evidence>
<evidence type="ECO:0000313" key="11">
    <source>
        <dbReference type="Proteomes" id="UP001422759"/>
    </source>
</evidence>
<dbReference type="InterPro" id="IPR003439">
    <property type="entry name" value="ABC_transporter-like_ATP-bd"/>
</dbReference>
<comment type="subcellular location">
    <subcellularLocation>
        <location evidence="1">Cell membrane</location>
        <topology evidence="1">Multi-pass membrane protein</topology>
    </subcellularLocation>
</comment>
<dbReference type="SUPFAM" id="SSF52540">
    <property type="entry name" value="P-loop containing nucleoside triphosphate hydrolases"/>
    <property type="match status" value="1"/>
</dbReference>
<dbReference type="CDD" id="cd03228">
    <property type="entry name" value="ABCC_MRP_Like"/>
    <property type="match status" value="1"/>
</dbReference>